<dbReference type="RefSeq" id="WP_137814974.1">
    <property type="nucleotide sequence ID" value="NZ_BJFL01000019.1"/>
</dbReference>
<keyword evidence="2" id="KW-1185">Reference proteome</keyword>
<dbReference type="EMBL" id="BJFL01000019">
    <property type="protein sequence ID" value="GDY31926.1"/>
    <property type="molecule type" value="Genomic_DNA"/>
</dbReference>
<evidence type="ECO:0000313" key="1">
    <source>
        <dbReference type="EMBL" id="GDY31926.1"/>
    </source>
</evidence>
<reference evidence="2" key="1">
    <citation type="submission" date="2019-04" db="EMBL/GenBank/DDBJ databases">
        <title>Draft genome sequence of Pseudonocardiaceae bacterium SL3-2-4.</title>
        <authorList>
            <person name="Ningsih F."/>
            <person name="Yokota A."/>
            <person name="Sakai Y."/>
            <person name="Nanatani K."/>
            <person name="Yabe S."/>
            <person name="Oetari A."/>
            <person name="Sjamsuridzal W."/>
        </authorList>
    </citation>
    <scope>NUCLEOTIDE SEQUENCE [LARGE SCALE GENOMIC DNA]</scope>
    <source>
        <strain evidence="2">SL3-2-4</strain>
    </source>
</reference>
<dbReference type="AlphaFoldDB" id="A0A4D4JBV4"/>
<sequence>MVDDSGVDELLRQWTSERAQDAELQETNELKAAWLAEATLATPSIPAPRGHSGPATGGGLLAGEDADPAYLAAMRRRLPGVPDSLLAAAASWWQLIGDLAEAEQWWDAGISPLDQRALEYRAAGLRPADLSRRLGPLTVLEHLRRGSAPAWCVARLQRQRRDIA</sequence>
<protein>
    <submittedName>
        <fullName evidence="1">Uncharacterized protein</fullName>
    </submittedName>
</protein>
<organism evidence="1 2">
    <name type="scientific">Gandjariella thermophila</name>
    <dbReference type="NCBI Taxonomy" id="1931992"/>
    <lineage>
        <taxon>Bacteria</taxon>
        <taxon>Bacillati</taxon>
        <taxon>Actinomycetota</taxon>
        <taxon>Actinomycetes</taxon>
        <taxon>Pseudonocardiales</taxon>
        <taxon>Pseudonocardiaceae</taxon>
        <taxon>Gandjariella</taxon>
    </lineage>
</organism>
<accession>A0A4D4JBV4</accession>
<gene>
    <name evidence="1" type="ORF">GTS_35590</name>
</gene>
<comment type="caution">
    <text evidence="1">The sequence shown here is derived from an EMBL/GenBank/DDBJ whole genome shotgun (WGS) entry which is preliminary data.</text>
</comment>
<evidence type="ECO:0000313" key="2">
    <source>
        <dbReference type="Proteomes" id="UP000298860"/>
    </source>
</evidence>
<name>A0A4D4JBV4_9PSEU</name>
<proteinExistence type="predicted"/>
<dbReference type="Proteomes" id="UP000298860">
    <property type="component" value="Unassembled WGS sequence"/>
</dbReference>
<dbReference type="OrthoDB" id="3555386at2"/>